<accession>A0AAW1XJZ4</accession>
<gene>
    <name evidence="3" type="ORF">M0R45_013628</name>
</gene>
<proteinExistence type="predicted"/>
<feature type="region of interest" description="Disordered" evidence="1">
    <location>
        <begin position="195"/>
        <end position="216"/>
    </location>
</feature>
<dbReference type="PANTHER" id="PTHR35997">
    <property type="entry name" value="COTTON FIBER PROTEIN-RELATED"/>
    <property type="match status" value="1"/>
</dbReference>
<dbReference type="PANTHER" id="PTHR35997:SF16">
    <property type="entry name" value="DUF4408 DOMAIN-CONTAINING PROTEIN"/>
    <property type="match status" value="1"/>
</dbReference>
<feature type="compositionally biased region" description="Basic and acidic residues" evidence="1">
    <location>
        <begin position="195"/>
        <end position="205"/>
    </location>
</feature>
<keyword evidence="4" id="KW-1185">Reference proteome</keyword>
<feature type="transmembrane region" description="Helical" evidence="2">
    <location>
        <begin position="23"/>
        <end position="41"/>
    </location>
</feature>
<evidence type="ECO:0000313" key="4">
    <source>
        <dbReference type="Proteomes" id="UP001457282"/>
    </source>
</evidence>
<evidence type="ECO:0000256" key="1">
    <source>
        <dbReference type="SAM" id="MobiDB-lite"/>
    </source>
</evidence>
<evidence type="ECO:0000256" key="2">
    <source>
        <dbReference type="SAM" id="Phobius"/>
    </source>
</evidence>
<feature type="region of interest" description="Disordered" evidence="1">
    <location>
        <begin position="112"/>
        <end position="138"/>
    </location>
</feature>
<dbReference type="Proteomes" id="UP001457282">
    <property type="component" value="Unassembled WGS sequence"/>
</dbReference>
<keyword evidence="2" id="KW-0812">Transmembrane</keyword>
<dbReference type="AlphaFoldDB" id="A0AAW1XJZ4"/>
<dbReference type="Pfam" id="PF05553">
    <property type="entry name" value="DUF761"/>
    <property type="match status" value="1"/>
</dbReference>
<dbReference type="EMBL" id="JBEDUW010000003">
    <property type="protein sequence ID" value="KAK9936804.1"/>
    <property type="molecule type" value="Genomic_DNA"/>
</dbReference>
<protein>
    <submittedName>
        <fullName evidence="3">Uncharacterized protein</fullName>
    </submittedName>
</protein>
<feature type="compositionally biased region" description="Basic and acidic residues" evidence="1">
    <location>
        <begin position="114"/>
        <end position="137"/>
    </location>
</feature>
<dbReference type="InterPro" id="IPR008480">
    <property type="entry name" value="DUF761_pln"/>
</dbReference>
<reference evidence="3 4" key="1">
    <citation type="journal article" date="2023" name="G3 (Bethesda)">
        <title>A chromosome-length genome assembly and annotation of blackberry (Rubus argutus, cv. 'Hillquist').</title>
        <authorList>
            <person name="Bruna T."/>
            <person name="Aryal R."/>
            <person name="Dudchenko O."/>
            <person name="Sargent D.J."/>
            <person name="Mead D."/>
            <person name="Buti M."/>
            <person name="Cavallini A."/>
            <person name="Hytonen T."/>
            <person name="Andres J."/>
            <person name="Pham M."/>
            <person name="Weisz D."/>
            <person name="Mascagni F."/>
            <person name="Usai G."/>
            <person name="Natali L."/>
            <person name="Bassil N."/>
            <person name="Fernandez G.E."/>
            <person name="Lomsadze A."/>
            <person name="Armour M."/>
            <person name="Olukolu B."/>
            <person name="Poorten T."/>
            <person name="Britton C."/>
            <person name="Davik J."/>
            <person name="Ashrafi H."/>
            <person name="Aiden E.L."/>
            <person name="Borodovsky M."/>
            <person name="Worthington M."/>
        </authorList>
    </citation>
    <scope>NUCLEOTIDE SEQUENCE [LARGE SCALE GENOMIC DNA]</scope>
    <source>
        <strain evidence="3">PI 553951</strain>
    </source>
</reference>
<evidence type="ECO:0000313" key="3">
    <source>
        <dbReference type="EMBL" id="KAK9936804.1"/>
    </source>
</evidence>
<keyword evidence="2" id="KW-1133">Transmembrane helix</keyword>
<keyword evidence="2" id="KW-0472">Membrane</keyword>
<sequence>MATVPNLVQYPCQKPYKSGARSLFAFFFFTFIYISIFYIFRLSPSTLFYNTKFWFVISNTLIFIIAGDYYSSREKQDQINYQEEYMRHSQAQTTSSFVLEYPCEVIKQTITDHQVADQNRENPENRPTVLKEDHDEMPSTDEIVVQEKRIVHMPKGGNKENFQAKTFKRSQSEKVKRAVIDESKNNIIKRSDTMEKHEVPDHTSIPEEDNEFSTMSDEELNRRVEEFIQKFNKQIRLQSTADRSPGTSHDA</sequence>
<comment type="caution">
    <text evidence="3">The sequence shown here is derived from an EMBL/GenBank/DDBJ whole genome shotgun (WGS) entry which is preliminary data.</text>
</comment>
<feature type="transmembrane region" description="Helical" evidence="2">
    <location>
        <begin position="53"/>
        <end position="70"/>
    </location>
</feature>
<organism evidence="3 4">
    <name type="scientific">Rubus argutus</name>
    <name type="common">Southern blackberry</name>
    <dbReference type="NCBI Taxonomy" id="59490"/>
    <lineage>
        <taxon>Eukaryota</taxon>
        <taxon>Viridiplantae</taxon>
        <taxon>Streptophyta</taxon>
        <taxon>Embryophyta</taxon>
        <taxon>Tracheophyta</taxon>
        <taxon>Spermatophyta</taxon>
        <taxon>Magnoliopsida</taxon>
        <taxon>eudicotyledons</taxon>
        <taxon>Gunneridae</taxon>
        <taxon>Pentapetalae</taxon>
        <taxon>rosids</taxon>
        <taxon>fabids</taxon>
        <taxon>Rosales</taxon>
        <taxon>Rosaceae</taxon>
        <taxon>Rosoideae</taxon>
        <taxon>Rosoideae incertae sedis</taxon>
        <taxon>Rubus</taxon>
    </lineage>
</organism>
<name>A0AAW1XJZ4_RUBAR</name>